<comment type="caution">
    <text evidence="4">The sequence shown here is derived from an EMBL/GenBank/DDBJ whole genome shotgun (WGS) entry which is preliminary data.</text>
</comment>
<dbReference type="InterPro" id="IPR001878">
    <property type="entry name" value="Znf_CCHC"/>
</dbReference>
<keyword evidence="1" id="KW-0863">Zinc-finger</keyword>
<proteinExistence type="predicted"/>
<dbReference type="SUPFAM" id="SSF57756">
    <property type="entry name" value="Retrovirus zinc finger-like domains"/>
    <property type="match status" value="1"/>
</dbReference>
<accession>A0A9J6A6A1</accession>
<sequence length="197" mass="22172">MVFEPGKLNEDDPEEGTNRRKATGNSSQGYKSIRCHRCGKLGHIQRYCRVKISKTNAACEDEQDDEPKWEHCFTTEDVEIKENATFELAPHKSHINCVDFKDEWIIDSGCTHHVTGDDSLFSVLRQHKGERVIVTADNSTYPVMKEGVVEIGINDTNIKLNDVYHVPGLKKNLVSVSQITNSGKYVLFGPDDVKVHG</sequence>
<keyword evidence="1" id="KW-0479">Metal-binding</keyword>
<dbReference type="GO" id="GO:0003676">
    <property type="term" value="F:nucleic acid binding"/>
    <property type="evidence" value="ECO:0007669"/>
    <property type="project" value="InterPro"/>
</dbReference>
<feature type="region of interest" description="Disordered" evidence="2">
    <location>
        <begin position="1"/>
        <end position="28"/>
    </location>
</feature>
<keyword evidence="5" id="KW-1185">Reference proteome</keyword>
<dbReference type="AlphaFoldDB" id="A0A9J6A6A1"/>
<dbReference type="EMBL" id="JACXVP010000002">
    <property type="protein sequence ID" value="KAG5619732.1"/>
    <property type="molecule type" value="Genomic_DNA"/>
</dbReference>
<dbReference type="PANTHER" id="PTHR47592">
    <property type="entry name" value="PBF68 PROTEIN"/>
    <property type="match status" value="1"/>
</dbReference>
<dbReference type="GO" id="GO:0008270">
    <property type="term" value="F:zinc ion binding"/>
    <property type="evidence" value="ECO:0007669"/>
    <property type="project" value="UniProtKB-KW"/>
</dbReference>
<evidence type="ECO:0000313" key="4">
    <source>
        <dbReference type="EMBL" id="KAG5619732.1"/>
    </source>
</evidence>
<dbReference type="Proteomes" id="UP000824120">
    <property type="component" value="Chromosome 2"/>
</dbReference>
<keyword evidence="1" id="KW-0862">Zinc</keyword>
<evidence type="ECO:0000256" key="2">
    <source>
        <dbReference type="SAM" id="MobiDB-lite"/>
    </source>
</evidence>
<name>A0A9J6A6A1_SOLCO</name>
<dbReference type="InterPro" id="IPR054722">
    <property type="entry name" value="PolX-like_BBD"/>
</dbReference>
<dbReference type="PANTHER" id="PTHR47592:SF27">
    <property type="entry name" value="OS08G0421700 PROTEIN"/>
    <property type="match status" value="1"/>
</dbReference>
<dbReference type="InterPro" id="IPR036875">
    <property type="entry name" value="Znf_CCHC_sf"/>
</dbReference>
<gene>
    <name evidence="4" type="ORF">H5410_004950</name>
</gene>
<organism evidence="4 5">
    <name type="scientific">Solanum commersonii</name>
    <name type="common">Commerson's wild potato</name>
    <name type="synonym">Commerson's nightshade</name>
    <dbReference type="NCBI Taxonomy" id="4109"/>
    <lineage>
        <taxon>Eukaryota</taxon>
        <taxon>Viridiplantae</taxon>
        <taxon>Streptophyta</taxon>
        <taxon>Embryophyta</taxon>
        <taxon>Tracheophyta</taxon>
        <taxon>Spermatophyta</taxon>
        <taxon>Magnoliopsida</taxon>
        <taxon>eudicotyledons</taxon>
        <taxon>Gunneridae</taxon>
        <taxon>Pentapetalae</taxon>
        <taxon>asterids</taxon>
        <taxon>lamiids</taxon>
        <taxon>Solanales</taxon>
        <taxon>Solanaceae</taxon>
        <taxon>Solanoideae</taxon>
        <taxon>Solaneae</taxon>
        <taxon>Solanum</taxon>
    </lineage>
</organism>
<dbReference type="PROSITE" id="PS50158">
    <property type="entry name" value="ZF_CCHC"/>
    <property type="match status" value="1"/>
</dbReference>
<evidence type="ECO:0000256" key="1">
    <source>
        <dbReference type="PROSITE-ProRule" id="PRU00047"/>
    </source>
</evidence>
<dbReference type="OrthoDB" id="1302406at2759"/>
<reference evidence="4 5" key="1">
    <citation type="submission" date="2020-09" db="EMBL/GenBank/DDBJ databases">
        <title>De no assembly of potato wild relative species, Solanum commersonii.</title>
        <authorList>
            <person name="Cho K."/>
        </authorList>
    </citation>
    <scope>NUCLEOTIDE SEQUENCE [LARGE SCALE GENOMIC DNA]</scope>
    <source>
        <strain evidence="4">LZ3.2</strain>
        <tissue evidence="4">Leaf</tissue>
    </source>
</reference>
<feature type="domain" description="CCHC-type" evidence="3">
    <location>
        <begin position="34"/>
        <end position="49"/>
    </location>
</feature>
<evidence type="ECO:0000259" key="3">
    <source>
        <dbReference type="PROSITE" id="PS50158"/>
    </source>
</evidence>
<protein>
    <recommendedName>
        <fullName evidence="3">CCHC-type domain-containing protein</fullName>
    </recommendedName>
</protein>
<evidence type="ECO:0000313" key="5">
    <source>
        <dbReference type="Proteomes" id="UP000824120"/>
    </source>
</evidence>
<dbReference type="Pfam" id="PF22936">
    <property type="entry name" value="Pol_BBD"/>
    <property type="match status" value="1"/>
</dbReference>